<dbReference type="CDD" id="cd01335">
    <property type="entry name" value="Radical_SAM"/>
    <property type="match status" value="1"/>
</dbReference>
<dbReference type="PANTHER" id="PTHR13932:SF6">
    <property type="entry name" value="OXYGEN-INDEPENDENT COPROPORPHYRINOGEN III OXIDASE"/>
    <property type="match status" value="1"/>
</dbReference>
<dbReference type="InterPro" id="IPR006638">
    <property type="entry name" value="Elp3/MiaA/NifB-like_rSAM"/>
</dbReference>
<dbReference type="Proteomes" id="UP000034410">
    <property type="component" value="Chromosome"/>
</dbReference>
<keyword evidence="5 15" id="KW-0004">4Fe-4S</keyword>
<dbReference type="UniPathway" id="UPA00251">
    <property type="reaction ID" value="UER00323"/>
</dbReference>
<comment type="similarity">
    <text evidence="3 15">Belongs to the anaerobic coproporphyrinogen-III oxidase family.</text>
</comment>
<evidence type="ECO:0000256" key="6">
    <source>
        <dbReference type="ARBA" id="ARBA00022490"/>
    </source>
</evidence>
<organism evidence="19 20">
    <name type="scientific">Sedimenticola thiotaurini</name>
    <dbReference type="NCBI Taxonomy" id="1543721"/>
    <lineage>
        <taxon>Bacteria</taxon>
        <taxon>Pseudomonadati</taxon>
        <taxon>Pseudomonadota</taxon>
        <taxon>Gammaproteobacteria</taxon>
        <taxon>Chromatiales</taxon>
        <taxon>Sedimenticolaceae</taxon>
        <taxon>Sedimenticola</taxon>
    </lineage>
</organism>
<feature type="binding site" evidence="16">
    <location>
        <position position="57"/>
    </location>
    <ligand>
        <name>S-adenosyl-L-methionine</name>
        <dbReference type="ChEBI" id="CHEBI:59789"/>
        <label>1</label>
    </ligand>
</feature>
<feature type="binding site" evidence="17">
    <location>
        <position position="70"/>
    </location>
    <ligand>
        <name>[4Fe-4S] cluster</name>
        <dbReference type="ChEBI" id="CHEBI:49883"/>
        <note>4Fe-4S-S-AdoMet</note>
    </ligand>
</feature>
<dbReference type="NCBIfam" id="TIGR00538">
    <property type="entry name" value="hemN"/>
    <property type="match status" value="1"/>
</dbReference>
<evidence type="ECO:0000256" key="3">
    <source>
        <dbReference type="ARBA" id="ARBA00005493"/>
    </source>
</evidence>
<dbReference type="GO" id="GO:0051539">
    <property type="term" value="F:4 iron, 4 sulfur cluster binding"/>
    <property type="evidence" value="ECO:0007669"/>
    <property type="project" value="UniProtKB-KW"/>
</dbReference>
<dbReference type="InterPro" id="IPR010723">
    <property type="entry name" value="HemN_C"/>
</dbReference>
<dbReference type="Pfam" id="PF04055">
    <property type="entry name" value="Radical_SAM"/>
    <property type="match status" value="1"/>
</dbReference>
<dbReference type="SFLD" id="SFLDG01065">
    <property type="entry name" value="anaerobic_coproporphyrinogen-I"/>
    <property type="match status" value="1"/>
</dbReference>
<dbReference type="SMART" id="SM00729">
    <property type="entry name" value="Elp3"/>
    <property type="match status" value="1"/>
</dbReference>
<gene>
    <name evidence="19" type="ORF">AAY24_07600</name>
</gene>
<evidence type="ECO:0000256" key="13">
    <source>
        <dbReference type="ARBA" id="ARBA00024295"/>
    </source>
</evidence>
<keyword evidence="8 15" id="KW-0479">Metal-binding</keyword>
<dbReference type="OrthoDB" id="9808022at2"/>
<dbReference type="PROSITE" id="PS51918">
    <property type="entry name" value="RADICAL_SAM"/>
    <property type="match status" value="1"/>
</dbReference>
<dbReference type="GO" id="GO:0006782">
    <property type="term" value="P:protoporphyrinogen IX biosynthetic process"/>
    <property type="evidence" value="ECO:0007669"/>
    <property type="project" value="UniProtKB-UniPathway"/>
</dbReference>
<dbReference type="InterPro" id="IPR034505">
    <property type="entry name" value="Coproporphyrinogen-III_oxidase"/>
</dbReference>
<dbReference type="Gene3D" id="1.10.10.920">
    <property type="match status" value="1"/>
</dbReference>
<feature type="binding site" evidence="17">
    <location>
        <position position="63"/>
    </location>
    <ligand>
        <name>[4Fe-4S] cluster</name>
        <dbReference type="ChEBI" id="CHEBI:49883"/>
        <note>4Fe-4S-S-AdoMet</note>
    </ligand>
</feature>
<comment type="subunit">
    <text evidence="4">Monomer.</text>
</comment>
<comment type="pathway">
    <text evidence="2 15">Porphyrin-containing compound metabolism; protoporphyrin-IX biosynthesis; protoporphyrinogen-IX from coproporphyrinogen-III (AdoMet route): step 1/1.</text>
</comment>
<evidence type="ECO:0000256" key="8">
    <source>
        <dbReference type="ARBA" id="ARBA00022723"/>
    </source>
</evidence>
<evidence type="ECO:0000256" key="10">
    <source>
        <dbReference type="ARBA" id="ARBA00023004"/>
    </source>
</evidence>
<dbReference type="GO" id="GO:0004109">
    <property type="term" value="F:coproporphyrinogen oxidase activity"/>
    <property type="evidence" value="ECO:0007669"/>
    <property type="project" value="InterPro"/>
</dbReference>
<evidence type="ECO:0000256" key="9">
    <source>
        <dbReference type="ARBA" id="ARBA00023002"/>
    </source>
</evidence>
<feature type="binding site" evidence="16">
    <location>
        <position position="247"/>
    </location>
    <ligand>
        <name>S-adenosyl-L-methionine</name>
        <dbReference type="ChEBI" id="CHEBI:59789"/>
        <label>2</label>
    </ligand>
</feature>
<feature type="binding site" evidence="16">
    <location>
        <position position="213"/>
    </location>
    <ligand>
        <name>S-adenosyl-L-methionine</name>
        <dbReference type="ChEBI" id="CHEBI:59789"/>
        <label>2</label>
    </ligand>
</feature>
<dbReference type="KEGG" id="seds:AAY24_07600"/>
<dbReference type="GO" id="GO:0005737">
    <property type="term" value="C:cytoplasm"/>
    <property type="evidence" value="ECO:0007669"/>
    <property type="project" value="UniProtKB-SubCell"/>
</dbReference>
<evidence type="ECO:0000256" key="5">
    <source>
        <dbReference type="ARBA" id="ARBA00022485"/>
    </source>
</evidence>
<keyword evidence="7 15" id="KW-0949">S-adenosyl-L-methionine</keyword>
<evidence type="ECO:0000256" key="7">
    <source>
        <dbReference type="ARBA" id="ARBA00022691"/>
    </source>
</evidence>
<reference evidence="19 20" key="1">
    <citation type="journal article" date="2015" name="Genome Announc.">
        <title>Complete Genome Sequence of Sedimenticola thiotaurini Strain SIP-G1, a Polyphosphate- and Polyhydroxyalkanoate-Accumulating Sulfur-Oxidizing Gammaproteobacterium Isolated from Salt Marsh Sediments.</title>
        <authorList>
            <person name="Flood B.E."/>
            <person name="Jones D.S."/>
            <person name="Bailey J.V."/>
        </authorList>
    </citation>
    <scope>NUCLEOTIDE SEQUENCE [LARGE SCALE GENOMIC DNA]</scope>
    <source>
        <strain evidence="19 20">SIP-G1</strain>
    </source>
</reference>
<evidence type="ECO:0000256" key="12">
    <source>
        <dbReference type="ARBA" id="ARBA00023244"/>
    </source>
</evidence>
<dbReference type="FunFam" id="1.10.10.920:FF:000001">
    <property type="entry name" value="Coproporphyrinogen-III oxidase"/>
    <property type="match status" value="1"/>
</dbReference>
<dbReference type="PATRIC" id="fig|1543721.4.peg.1575"/>
<comment type="subcellular location">
    <subcellularLocation>
        <location evidence="1 15">Cytoplasm</location>
    </subcellularLocation>
</comment>
<feature type="binding site" evidence="17">
    <location>
        <position position="67"/>
    </location>
    <ligand>
        <name>[4Fe-4S] cluster</name>
        <dbReference type="ChEBI" id="CHEBI:49883"/>
        <note>4Fe-4S-S-AdoMet</note>
    </ligand>
</feature>
<evidence type="ECO:0000313" key="20">
    <source>
        <dbReference type="Proteomes" id="UP000034410"/>
    </source>
</evidence>
<evidence type="ECO:0000256" key="2">
    <source>
        <dbReference type="ARBA" id="ARBA00004785"/>
    </source>
</evidence>
<dbReference type="PANTHER" id="PTHR13932">
    <property type="entry name" value="COPROPORPHYRINIGEN III OXIDASE"/>
    <property type="match status" value="1"/>
</dbReference>
<dbReference type="SFLD" id="SFLDS00029">
    <property type="entry name" value="Radical_SAM"/>
    <property type="match status" value="1"/>
</dbReference>
<dbReference type="GO" id="GO:0046872">
    <property type="term" value="F:metal ion binding"/>
    <property type="evidence" value="ECO:0007669"/>
    <property type="project" value="UniProtKB-KW"/>
</dbReference>
<dbReference type="InterPro" id="IPR023404">
    <property type="entry name" value="rSAM_horseshoe"/>
</dbReference>
<comment type="cofactor">
    <cofactor evidence="15 17">
        <name>[4Fe-4S] cluster</name>
        <dbReference type="ChEBI" id="CHEBI:49883"/>
    </cofactor>
    <text evidence="15 17">Binds 1 [4Fe-4S] cluster. The cluster is coordinated with 3 cysteines and an exchangeable S-adenosyl-L-methionine.</text>
</comment>
<keyword evidence="9 15" id="KW-0560">Oxidoreductase</keyword>
<evidence type="ECO:0000256" key="1">
    <source>
        <dbReference type="ARBA" id="ARBA00004496"/>
    </source>
</evidence>
<feature type="domain" description="Radical SAM core" evidence="18">
    <location>
        <begin position="48"/>
        <end position="284"/>
    </location>
</feature>
<dbReference type="EC" id="1.3.98.3" evidence="15"/>
<dbReference type="AlphaFoldDB" id="A0A0F7K008"/>
<feature type="binding site" evidence="16">
    <location>
        <position position="149"/>
    </location>
    <ligand>
        <name>S-adenosyl-L-methionine</name>
        <dbReference type="ChEBI" id="CHEBI:59789"/>
        <label>1</label>
    </ligand>
</feature>
<evidence type="ECO:0000256" key="16">
    <source>
        <dbReference type="PIRSR" id="PIRSR000167-1"/>
    </source>
</evidence>
<feature type="binding site" evidence="16">
    <location>
        <position position="114"/>
    </location>
    <ligand>
        <name>S-adenosyl-L-methionine</name>
        <dbReference type="ChEBI" id="CHEBI:59789"/>
        <label>1</label>
    </ligand>
</feature>
<evidence type="ECO:0000256" key="4">
    <source>
        <dbReference type="ARBA" id="ARBA00011245"/>
    </source>
</evidence>
<evidence type="ECO:0000313" key="19">
    <source>
        <dbReference type="EMBL" id="AKH20233.1"/>
    </source>
</evidence>
<evidence type="ECO:0000259" key="18">
    <source>
        <dbReference type="PROSITE" id="PS51918"/>
    </source>
</evidence>
<evidence type="ECO:0000256" key="11">
    <source>
        <dbReference type="ARBA" id="ARBA00023014"/>
    </source>
</evidence>
<keyword evidence="6 15" id="KW-0963">Cytoplasm</keyword>
<comment type="catalytic activity">
    <reaction evidence="14 15">
        <text>coproporphyrinogen III + 2 S-adenosyl-L-methionine = protoporphyrinogen IX + 2 5'-deoxyadenosine + 2 L-methionine + 2 CO2</text>
        <dbReference type="Rhea" id="RHEA:15425"/>
        <dbReference type="ChEBI" id="CHEBI:16526"/>
        <dbReference type="ChEBI" id="CHEBI:17319"/>
        <dbReference type="ChEBI" id="CHEBI:57307"/>
        <dbReference type="ChEBI" id="CHEBI:57309"/>
        <dbReference type="ChEBI" id="CHEBI:57844"/>
        <dbReference type="ChEBI" id="CHEBI:59789"/>
        <dbReference type="EC" id="1.3.98.3"/>
    </reaction>
</comment>
<keyword evidence="10 15" id="KW-0408">Iron</keyword>
<dbReference type="InterPro" id="IPR058240">
    <property type="entry name" value="rSAM_sf"/>
</dbReference>
<evidence type="ECO:0000256" key="15">
    <source>
        <dbReference type="PIRNR" id="PIRNR000167"/>
    </source>
</evidence>
<dbReference type="EMBL" id="CP011412">
    <property type="protein sequence ID" value="AKH20233.1"/>
    <property type="molecule type" value="Genomic_DNA"/>
</dbReference>
<dbReference type="InterPro" id="IPR004558">
    <property type="entry name" value="Coprogen_oxidase_HemN"/>
</dbReference>
<feature type="binding site" evidence="16">
    <location>
        <position position="176"/>
    </location>
    <ligand>
        <name>S-adenosyl-L-methionine</name>
        <dbReference type="ChEBI" id="CHEBI:59789"/>
        <label>2</label>
    </ligand>
</feature>
<keyword evidence="11 15" id="KW-0411">Iron-sulfur</keyword>
<proteinExistence type="inferred from homology"/>
<dbReference type="Gene3D" id="3.80.30.20">
    <property type="entry name" value="tm_1862 like domain"/>
    <property type="match status" value="1"/>
</dbReference>
<dbReference type="InterPro" id="IPR007197">
    <property type="entry name" value="rSAM"/>
</dbReference>
<feature type="binding site" evidence="16">
    <location>
        <position position="333"/>
    </location>
    <ligand>
        <name>S-adenosyl-L-methionine</name>
        <dbReference type="ChEBI" id="CHEBI:59789"/>
        <label>1</label>
    </ligand>
</feature>
<accession>A0A0F7K008</accession>
<keyword evidence="20" id="KW-1185">Reference proteome</keyword>
<dbReference type="FunFam" id="3.80.30.20:FF:000012">
    <property type="entry name" value="Coproporphyrinogen-III oxidase"/>
    <property type="match status" value="1"/>
</dbReference>
<dbReference type="SUPFAM" id="SSF102114">
    <property type="entry name" value="Radical SAM enzymes"/>
    <property type="match status" value="1"/>
</dbReference>
<dbReference type="RefSeq" id="WP_046859168.1">
    <property type="nucleotide sequence ID" value="NZ_CP011412.1"/>
</dbReference>
<comment type="function">
    <text evidence="13">Involved in the heme biosynthesis. Catalyzes the anaerobic oxidative decarboxylation of propionate groups of rings A and B of coproporphyrinogen III to yield the vinyl groups in protoporphyrinogen IX.</text>
</comment>
<evidence type="ECO:0000256" key="14">
    <source>
        <dbReference type="ARBA" id="ARBA00048321"/>
    </source>
</evidence>
<evidence type="ECO:0000256" key="17">
    <source>
        <dbReference type="PIRSR" id="PIRSR000167-2"/>
    </source>
</evidence>
<dbReference type="GO" id="GO:0051989">
    <property type="term" value="F:coproporphyrinogen dehydrogenase activity"/>
    <property type="evidence" value="ECO:0007669"/>
    <property type="project" value="UniProtKB-EC"/>
</dbReference>
<dbReference type="PIRSF" id="PIRSF000167">
    <property type="entry name" value="HemN"/>
    <property type="match status" value="1"/>
</dbReference>
<protein>
    <recommendedName>
        <fullName evidence="15">Coproporphyrinogen-III oxidase</fullName>
        <ecNumber evidence="15">1.3.98.3</ecNumber>
    </recommendedName>
</protein>
<keyword evidence="12 15" id="KW-0627">Porphyrin biosynthesis</keyword>
<feature type="binding site" evidence="16">
    <location>
        <begin position="115"/>
        <end position="116"/>
    </location>
    <ligand>
        <name>S-adenosyl-L-methionine</name>
        <dbReference type="ChEBI" id="CHEBI:59789"/>
        <label>2</label>
    </ligand>
</feature>
<sequence length="461" mass="51938">MDQSLVFDLELINKYDYSGPRYTSYPTAPQFHEGFGEAEYRAAASATNEQGGPLSLYFHIPFCDTICFYCACNKIATKDRSMAATYLDRVYQEIAMQGAIFDKSRVVEQLHWGGGTPTFISHKEMQELMRVTGEHFTLADDDKGEYSIEIDPREATAETIRTLREVGFNRLSLGVQDLDDRVQKAVNRIQSEAETMAVLEAARSNNFRSVSIDLIYGLPFQTVESFTKTLDRVIEVGPDRLSVFNYAHLPELFKPQRRIHADDLPAPQVKLDILQMTIDHLTSAGYVYIGMDHFARPDDELAVAQREGTLYRNFQGYSTHSDCDLVALGVTSIGMVGNTYSQNARGLDDYYGAIDAGKLAVFRGIELTRDDLIRRDVITRLICNFVLDFSAVEQTWGIQFSDYFAAELARLPGMEADGLIQMDDAGVRVLPRGRLLIRNICMAFDRYLSAGVQQKNFSKVI</sequence>
<feature type="binding site" evidence="16">
    <location>
        <begin position="69"/>
        <end position="71"/>
    </location>
    <ligand>
        <name>S-adenosyl-L-methionine</name>
        <dbReference type="ChEBI" id="CHEBI:59789"/>
        <label>2</label>
    </ligand>
</feature>
<name>A0A0F7K008_9GAMM</name>
<feature type="binding site" evidence="16">
    <location>
        <position position="188"/>
    </location>
    <ligand>
        <name>S-adenosyl-L-methionine</name>
        <dbReference type="ChEBI" id="CHEBI:59789"/>
        <label>2</label>
    </ligand>
</feature>
<dbReference type="Pfam" id="PF06969">
    <property type="entry name" value="HemN_C"/>
    <property type="match status" value="1"/>
</dbReference>